<sequence length="81" mass="9494">MIFAVVRIGAIVFSFLFVVMMFNIQIAEIHEEVLRYLSVSGIILLIFWWQIFFILDNETIPLLPTHRNTTTLRYTVYAGKV</sequence>
<evidence type="ECO:0000313" key="1">
    <source>
        <dbReference type="EnsemblPlants" id="AVESA.00010b.r2.2AG0218520.1.CDS.1"/>
    </source>
</evidence>
<evidence type="ECO:0000313" key="2">
    <source>
        <dbReference type="Proteomes" id="UP001732700"/>
    </source>
</evidence>
<accession>A0ACD5UA38</accession>
<reference evidence="1" key="1">
    <citation type="submission" date="2021-05" db="EMBL/GenBank/DDBJ databases">
        <authorList>
            <person name="Scholz U."/>
            <person name="Mascher M."/>
            <person name="Fiebig A."/>
        </authorList>
    </citation>
    <scope>NUCLEOTIDE SEQUENCE [LARGE SCALE GENOMIC DNA]</scope>
</reference>
<organism evidence="1 2">
    <name type="scientific">Avena sativa</name>
    <name type="common">Oat</name>
    <dbReference type="NCBI Taxonomy" id="4498"/>
    <lineage>
        <taxon>Eukaryota</taxon>
        <taxon>Viridiplantae</taxon>
        <taxon>Streptophyta</taxon>
        <taxon>Embryophyta</taxon>
        <taxon>Tracheophyta</taxon>
        <taxon>Spermatophyta</taxon>
        <taxon>Magnoliopsida</taxon>
        <taxon>Liliopsida</taxon>
        <taxon>Poales</taxon>
        <taxon>Poaceae</taxon>
        <taxon>BOP clade</taxon>
        <taxon>Pooideae</taxon>
        <taxon>Poodae</taxon>
        <taxon>Poeae</taxon>
        <taxon>Poeae Chloroplast Group 1 (Aveneae type)</taxon>
        <taxon>Aveninae</taxon>
        <taxon>Avena</taxon>
    </lineage>
</organism>
<proteinExistence type="predicted"/>
<name>A0ACD5UA38_AVESA</name>
<reference evidence="1" key="2">
    <citation type="submission" date="2025-09" db="UniProtKB">
        <authorList>
            <consortium name="EnsemblPlants"/>
        </authorList>
    </citation>
    <scope>IDENTIFICATION</scope>
</reference>
<dbReference type="Proteomes" id="UP001732700">
    <property type="component" value="Chromosome 2A"/>
</dbReference>
<protein>
    <submittedName>
        <fullName evidence="1">Uncharacterized protein</fullName>
    </submittedName>
</protein>
<keyword evidence="2" id="KW-1185">Reference proteome</keyword>
<dbReference type="EnsemblPlants" id="AVESA.00010b.r2.2AG0218520.1">
    <property type="protein sequence ID" value="AVESA.00010b.r2.2AG0218520.1.CDS.1"/>
    <property type="gene ID" value="AVESA.00010b.r2.2AG0218520"/>
</dbReference>